<feature type="binding site" evidence="13">
    <location>
        <position position="71"/>
    </location>
    <ligand>
        <name>thiamine diphosphate</name>
        <dbReference type="ChEBI" id="CHEBI:58937"/>
    </ligand>
</feature>
<feature type="binding site" evidence="12">
    <location>
        <position position="391"/>
    </location>
    <ligand>
        <name>substrate</name>
    </ligand>
</feature>
<feature type="binding site" evidence="13">
    <location>
        <begin position="119"/>
        <end position="121"/>
    </location>
    <ligand>
        <name>thiamine diphosphate</name>
        <dbReference type="ChEBI" id="CHEBI:58937"/>
    </ligand>
</feature>
<evidence type="ECO:0000256" key="4">
    <source>
        <dbReference type="ARBA" id="ARBA00016662"/>
    </source>
</evidence>
<keyword evidence="6 14" id="KW-0479">Metal-binding</keyword>
<evidence type="ECO:0000256" key="13">
    <source>
        <dbReference type="PIRSR" id="PIRSR605478-3"/>
    </source>
</evidence>
<feature type="binding site" evidence="14">
    <location>
        <position position="160"/>
    </location>
    <ligand>
        <name>Mg(2+)</name>
        <dbReference type="ChEBI" id="CHEBI:18420"/>
    </ligand>
</feature>
<keyword evidence="19" id="KW-1185">Reference proteome</keyword>
<feature type="binding site" evidence="12">
    <location>
        <position position="364"/>
    </location>
    <ligand>
        <name>substrate</name>
    </ligand>
</feature>
<dbReference type="InterPro" id="IPR005478">
    <property type="entry name" value="Transketolase_bac-like"/>
</dbReference>
<feature type="binding site" evidence="13">
    <location>
        <position position="269"/>
    </location>
    <ligand>
        <name>thiamine diphosphate</name>
        <dbReference type="ChEBI" id="CHEBI:58937"/>
    </ligand>
</feature>
<evidence type="ECO:0000256" key="12">
    <source>
        <dbReference type="PIRSR" id="PIRSR605478-2"/>
    </source>
</evidence>
<evidence type="ECO:0000256" key="10">
    <source>
        <dbReference type="NCBIfam" id="TIGR00232"/>
    </source>
</evidence>
<comment type="cofactor">
    <cofactor evidence="13">
        <name>thiamine diphosphate</name>
        <dbReference type="ChEBI" id="CHEBI:58937"/>
    </cofactor>
    <text evidence="13">Binds 1 thiamine pyrophosphate per subunit. During the reaction, the substrate forms a covalent intermediate with the cofactor.</text>
</comment>
<dbReference type="InterPro" id="IPR055152">
    <property type="entry name" value="Transketolase-like_C_2"/>
</dbReference>
<dbReference type="GO" id="GO:0006098">
    <property type="term" value="P:pentose-phosphate shunt"/>
    <property type="evidence" value="ECO:0007669"/>
    <property type="project" value="TreeGrafter"/>
</dbReference>
<dbReference type="GO" id="GO:0004802">
    <property type="term" value="F:transketolase activity"/>
    <property type="evidence" value="ECO:0007669"/>
    <property type="project" value="UniProtKB-UniRule"/>
</dbReference>
<feature type="binding site" evidence="12">
    <location>
        <position position="269"/>
    </location>
    <ligand>
        <name>substrate</name>
    </ligand>
</feature>
<dbReference type="CDD" id="cd02012">
    <property type="entry name" value="TPP_TK"/>
    <property type="match status" value="1"/>
</dbReference>
<name>A0AAJ2N2L1_9BACL</name>
<sequence length="672" mass="72280">MTANQMNIDALSVAAIRTLAIDAIEKAKSGHPGMPMGAAPMGYHLFAKAMTHNPTNPTWINRDRFVLSAGHGSMLLYSLLHLSGYDLPMEEIKNFRQWGSKTPGHPEFGHTAGVDATTGPLGQGIAMAVGMAMAEAQLGATYNRDGYSVVDHHTFVICGDGDMMEGVASEAASLAGHLKLGKLVVLYDSNDITLDGESGLSFSENVRQRYEAYGWNTLLVEDGNDLAAIAQAVEKSKQDSSKPTLIEVKTVIGYGSPNKQGKGGHGGTHGSPLGADEAKLTKEFYQWGHEDFFVPEEVYNHFDTNVKQKGIQANEEWNKMFQAYQAAYPELAKQFETAISGQLPEGWDKDLPAYAAGDKALSTRVASGNALNGLAKNVPNLTGGSADLESSTMTHLNDLTAFRPGQYDGRNIYFGVREFAMAAAMNGMALHSGVKVFGGTFFVFTDYLRPAVRLSALMGLPVTYVLTHDSIAVGEDGPTHEPIEQLASVRIIPNVTVIRPADANETSAAWAYTLQNQSNPVVLVLTRQNLPILEGGVAASREGVARGAYVVSDAKDGKPQAQIIATGSEVQLAIRAQEALAEEGIQVRVVSMPSWDLFEKQSKEYKDSVLLPDVKARLAIEMASPFGWERYVGDQGDIIGISTFGASAPGDRVISEYGFTVENVVSRVKALL</sequence>
<dbReference type="InterPro" id="IPR033247">
    <property type="entry name" value="Transketolase_fam"/>
</dbReference>
<accession>A0AAJ2N2L1</accession>
<dbReference type="InterPro" id="IPR049557">
    <property type="entry name" value="Transketolase_CS"/>
</dbReference>
<dbReference type="SUPFAM" id="SSF52922">
    <property type="entry name" value="TK C-terminal domain-like"/>
    <property type="match status" value="1"/>
</dbReference>
<feature type="binding site" evidence="13">
    <location>
        <position position="190"/>
    </location>
    <ligand>
        <name>thiamine diphosphate</name>
        <dbReference type="ChEBI" id="CHEBI:58937"/>
    </ligand>
</feature>
<dbReference type="SUPFAM" id="SSF52518">
    <property type="entry name" value="Thiamin diphosphate-binding fold (THDP-binding)"/>
    <property type="match status" value="2"/>
</dbReference>
<keyword evidence="16" id="KW-0106">Calcium</keyword>
<dbReference type="PANTHER" id="PTHR43522">
    <property type="entry name" value="TRANSKETOLASE"/>
    <property type="match status" value="1"/>
</dbReference>
<comment type="cofactor">
    <cofactor evidence="16">
        <name>Mg(2+)</name>
        <dbReference type="ChEBI" id="CHEBI:18420"/>
    </cofactor>
    <cofactor evidence="16">
        <name>Ca(2+)</name>
        <dbReference type="ChEBI" id="CHEBI:29108"/>
    </cofactor>
    <cofactor evidence="16">
        <name>Mn(2+)</name>
        <dbReference type="ChEBI" id="CHEBI:29035"/>
    </cofactor>
    <cofactor evidence="16">
        <name>Co(2+)</name>
        <dbReference type="ChEBI" id="CHEBI:48828"/>
    </cofactor>
    <text evidence="16">Binds 1 Mg(2+) ion per subunit. Can also utilize other divalent metal cations, such as Ca(2+), Mn(2+) and Co(2+).</text>
</comment>
<organism evidence="18 19">
    <name type="scientific">Paenibacillus suaedae</name>
    <dbReference type="NCBI Taxonomy" id="3077233"/>
    <lineage>
        <taxon>Bacteria</taxon>
        <taxon>Bacillati</taxon>
        <taxon>Bacillota</taxon>
        <taxon>Bacilli</taxon>
        <taxon>Bacillales</taxon>
        <taxon>Paenibacillaceae</taxon>
        <taxon>Paenibacillus</taxon>
    </lineage>
</organism>
<keyword evidence="7 14" id="KW-0460">Magnesium</keyword>
<dbReference type="InterPro" id="IPR005474">
    <property type="entry name" value="Transketolase_N"/>
</dbReference>
<evidence type="ECO:0000256" key="9">
    <source>
        <dbReference type="ARBA" id="ARBA00049473"/>
    </source>
</evidence>
<dbReference type="PROSITE" id="PS00802">
    <property type="entry name" value="TRANSKETOLASE_2"/>
    <property type="match status" value="1"/>
</dbReference>
<feature type="active site" description="Proton donor" evidence="11">
    <location>
        <position position="418"/>
    </location>
</feature>
<evidence type="ECO:0000256" key="11">
    <source>
        <dbReference type="PIRSR" id="PIRSR605478-1"/>
    </source>
</evidence>
<dbReference type="Pfam" id="PF02779">
    <property type="entry name" value="Transket_pyr"/>
    <property type="match status" value="1"/>
</dbReference>
<evidence type="ECO:0000256" key="6">
    <source>
        <dbReference type="ARBA" id="ARBA00022723"/>
    </source>
</evidence>
<dbReference type="RefSeq" id="WP_072727360.1">
    <property type="nucleotide sequence ID" value="NZ_JAVYAA010000001.1"/>
</dbReference>
<comment type="function">
    <text evidence="16">Catalyzes the transfer of a two-carbon ketol group from a ketose donor to an aldose acceptor, via a covalent intermediate with the cofactor thiamine pyrophosphate.</text>
</comment>
<feature type="binding site" evidence="12">
    <location>
        <position position="476"/>
    </location>
    <ligand>
        <name>substrate</name>
    </ligand>
</feature>
<dbReference type="InterPro" id="IPR020826">
    <property type="entry name" value="Transketolase_BS"/>
</dbReference>
<feature type="binding site" evidence="12">
    <location>
        <position position="468"/>
    </location>
    <ligand>
        <name>substrate</name>
    </ligand>
</feature>
<dbReference type="FunFam" id="3.40.50.970:FF:000003">
    <property type="entry name" value="Transketolase"/>
    <property type="match status" value="1"/>
</dbReference>
<dbReference type="GO" id="GO:0046872">
    <property type="term" value="F:metal ion binding"/>
    <property type="evidence" value="ECO:0007669"/>
    <property type="project" value="UniProtKB-KW"/>
</dbReference>
<comment type="subunit">
    <text evidence="2 16">Homodimer.</text>
</comment>
<keyword evidence="5 16" id="KW-0808">Transferase</keyword>
<dbReference type="FunFam" id="3.40.50.920:FF:000003">
    <property type="entry name" value="Transketolase"/>
    <property type="match status" value="1"/>
</dbReference>
<evidence type="ECO:0000256" key="8">
    <source>
        <dbReference type="ARBA" id="ARBA00023052"/>
    </source>
</evidence>
<comment type="cofactor">
    <cofactor evidence="14">
        <name>Mg(2+)</name>
        <dbReference type="ChEBI" id="CHEBI:18420"/>
    </cofactor>
    <text evidence="14">Binds 1 Mg(2+) ion per subunit. Can also utilize other divalent metal cations, such as Ca(2+), Mn(2+) and Co(2+).</text>
</comment>
<evidence type="ECO:0000313" key="18">
    <source>
        <dbReference type="EMBL" id="MDT8974970.1"/>
    </source>
</evidence>
<feature type="binding site" evidence="12">
    <location>
        <position position="527"/>
    </location>
    <ligand>
        <name>substrate</name>
    </ligand>
</feature>
<dbReference type="Pfam" id="PF22613">
    <property type="entry name" value="Transketolase_C_1"/>
    <property type="match status" value="1"/>
</dbReference>
<dbReference type="InterPro" id="IPR005475">
    <property type="entry name" value="Transketolase-like_Pyr-bd"/>
</dbReference>
<feature type="site" description="Important for catalytic activity" evidence="15">
    <location>
        <position position="269"/>
    </location>
</feature>
<feature type="binding site" evidence="12">
    <location>
        <position position="480"/>
    </location>
    <ligand>
        <name>substrate</name>
    </ligand>
</feature>
<feature type="binding site" evidence="13">
    <location>
        <position position="161"/>
    </location>
    <ligand>
        <name>thiamine diphosphate</name>
        <dbReference type="ChEBI" id="CHEBI:58937"/>
    </ligand>
</feature>
<dbReference type="Gene3D" id="3.40.50.970">
    <property type="match status" value="2"/>
</dbReference>
<comment type="caution">
    <text evidence="18">The sequence shown here is derived from an EMBL/GenBank/DDBJ whole genome shotgun (WGS) entry which is preliminary data.</text>
</comment>
<evidence type="ECO:0000259" key="17">
    <source>
        <dbReference type="SMART" id="SM00861"/>
    </source>
</evidence>
<feature type="binding site" evidence="14">
    <location>
        <position position="192"/>
    </location>
    <ligand>
        <name>Mg(2+)</name>
        <dbReference type="ChEBI" id="CHEBI:18420"/>
    </ligand>
</feature>
<evidence type="ECO:0000256" key="5">
    <source>
        <dbReference type="ARBA" id="ARBA00022679"/>
    </source>
</evidence>
<dbReference type="CDD" id="cd07033">
    <property type="entry name" value="TPP_PYR_DXS_TK_like"/>
    <property type="match status" value="1"/>
</dbReference>
<dbReference type="AlphaFoldDB" id="A0AAJ2N2L1"/>
<feature type="binding site" evidence="13">
    <location>
        <position position="444"/>
    </location>
    <ligand>
        <name>thiamine diphosphate</name>
        <dbReference type="ChEBI" id="CHEBI:58937"/>
    </ligand>
</feature>
<comment type="similarity">
    <text evidence="1 16">Belongs to the transketolase family.</text>
</comment>
<feature type="binding site" evidence="14">
    <location>
        <position position="190"/>
    </location>
    <ligand>
        <name>Mg(2+)</name>
        <dbReference type="ChEBI" id="CHEBI:18420"/>
    </ligand>
</feature>
<gene>
    <name evidence="18" type="primary">tkt</name>
    <name evidence="18" type="ORF">RQP50_01795</name>
</gene>
<evidence type="ECO:0000256" key="14">
    <source>
        <dbReference type="PIRSR" id="PIRSR605478-4"/>
    </source>
</evidence>
<evidence type="ECO:0000256" key="2">
    <source>
        <dbReference type="ARBA" id="ARBA00011738"/>
    </source>
</evidence>
<evidence type="ECO:0000256" key="3">
    <source>
        <dbReference type="ARBA" id="ARBA00013152"/>
    </source>
</evidence>
<dbReference type="Gene3D" id="3.40.50.920">
    <property type="match status" value="1"/>
</dbReference>
<keyword evidence="8 13" id="KW-0786">Thiamine pyrophosphate</keyword>
<dbReference type="EMBL" id="JAVYAA010000001">
    <property type="protein sequence ID" value="MDT8974970.1"/>
    <property type="molecule type" value="Genomic_DNA"/>
</dbReference>
<dbReference type="NCBIfam" id="TIGR00232">
    <property type="entry name" value="tktlase_bact"/>
    <property type="match status" value="1"/>
</dbReference>
<evidence type="ECO:0000256" key="15">
    <source>
        <dbReference type="PIRSR" id="PIRSR605478-5"/>
    </source>
</evidence>
<dbReference type="PROSITE" id="PS00801">
    <property type="entry name" value="TRANSKETOLASE_1"/>
    <property type="match status" value="1"/>
</dbReference>
<dbReference type="SMART" id="SM00861">
    <property type="entry name" value="Transket_pyr"/>
    <property type="match status" value="1"/>
</dbReference>
<dbReference type="InterPro" id="IPR029061">
    <property type="entry name" value="THDP-binding"/>
</dbReference>
<reference evidence="19" key="1">
    <citation type="submission" date="2023-09" db="EMBL/GenBank/DDBJ databases">
        <title>Paenibacillus sp. chi10 Genome sequencing and assembly.</title>
        <authorList>
            <person name="Kim I."/>
        </authorList>
    </citation>
    <scope>NUCLEOTIDE SEQUENCE [LARGE SCALE GENOMIC DNA]</scope>
    <source>
        <strain evidence="19">chi10</strain>
    </source>
</reference>
<evidence type="ECO:0000256" key="7">
    <source>
        <dbReference type="ARBA" id="ARBA00022842"/>
    </source>
</evidence>
<proteinExistence type="inferred from homology"/>
<dbReference type="GO" id="GO:0005829">
    <property type="term" value="C:cytosol"/>
    <property type="evidence" value="ECO:0007669"/>
    <property type="project" value="TreeGrafter"/>
</dbReference>
<dbReference type="FunFam" id="3.40.50.970:FF:000004">
    <property type="entry name" value="Transketolase"/>
    <property type="match status" value="1"/>
</dbReference>
<dbReference type="Pfam" id="PF00456">
    <property type="entry name" value="Transketolase_N"/>
    <property type="match status" value="1"/>
</dbReference>
<comment type="catalytic activity">
    <reaction evidence="9 16">
        <text>D-sedoheptulose 7-phosphate + D-glyceraldehyde 3-phosphate = aldehydo-D-ribose 5-phosphate + D-xylulose 5-phosphate</text>
        <dbReference type="Rhea" id="RHEA:10508"/>
        <dbReference type="ChEBI" id="CHEBI:57483"/>
        <dbReference type="ChEBI" id="CHEBI:57737"/>
        <dbReference type="ChEBI" id="CHEBI:58273"/>
        <dbReference type="ChEBI" id="CHEBI:59776"/>
        <dbReference type="EC" id="2.2.1.1"/>
    </reaction>
</comment>
<dbReference type="EC" id="2.2.1.1" evidence="3 10"/>
<feature type="domain" description="Transketolase-like pyrimidine-binding" evidence="17">
    <location>
        <begin position="361"/>
        <end position="532"/>
    </location>
</feature>
<dbReference type="PANTHER" id="PTHR43522:SF2">
    <property type="entry name" value="TRANSKETOLASE 1-RELATED"/>
    <property type="match status" value="1"/>
</dbReference>
<dbReference type="Proteomes" id="UP001250538">
    <property type="component" value="Unassembled WGS sequence"/>
</dbReference>
<protein>
    <recommendedName>
        <fullName evidence="4 10">Transketolase</fullName>
        <ecNumber evidence="3 10">2.2.1.1</ecNumber>
    </recommendedName>
</protein>
<evidence type="ECO:0000313" key="19">
    <source>
        <dbReference type="Proteomes" id="UP001250538"/>
    </source>
</evidence>
<dbReference type="InterPro" id="IPR009014">
    <property type="entry name" value="Transketo_C/PFOR_II"/>
</dbReference>
<evidence type="ECO:0000256" key="16">
    <source>
        <dbReference type="RuleBase" id="RU004996"/>
    </source>
</evidence>
<evidence type="ECO:0000256" key="1">
    <source>
        <dbReference type="ARBA" id="ARBA00007131"/>
    </source>
</evidence>
<feature type="site" description="Important for catalytic activity" evidence="15">
    <location>
        <position position="31"/>
    </location>
</feature>
<feature type="binding site" evidence="12">
    <location>
        <position position="31"/>
    </location>
    <ligand>
        <name>substrate</name>
    </ligand>
</feature>